<dbReference type="AlphaFoldDB" id="A0A1G8CP20"/>
<dbReference type="RefSeq" id="WP_074636274.1">
    <property type="nucleotide sequence ID" value="NZ_FNDO01000006.1"/>
</dbReference>
<dbReference type="Pfam" id="PF24681">
    <property type="entry name" value="Kelch_KLHDC2_KLHL20_DRC7"/>
    <property type="match status" value="1"/>
</dbReference>
<dbReference type="Proteomes" id="UP000181870">
    <property type="component" value="Unassembled WGS sequence"/>
</dbReference>
<dbReference type="InterPro" id="IPR015915">
    <property type="entry name" value="Kelch-typ_b-propeller"/>
</dbReference>
<keyword evidence="2" id="KW-0238">DNA-binding</keyword>
<keyword evidence="1" id="KW-0472">Membrane</keyword>
<protein>
    <submittedName>
        <fullName evidence="2">DNA-binding transcriptional activator of the SARP family</fullName>
    </submittedName>
</protein>
<accession>A0A1G8CP20</accession>
<dbReference type="PANTHER" id="PTHR35807:SF1">
    <property type="entry name" value="TRANSCRIPTIONAL REGULATOR REDD"/>
    <property type="match status" value="1"/>
</dbReference>
<evidence type="ECO:0000313" key="3">
    <source>
        <dbReference type="Proteomes" id="UP000181870"/>
    </source>
</evidence>
<proteinExistence type="predicted"/>
<dbReference type="SUPFAM" id="SSF50965">
    <property type="entry name" value="Galactose oxidase, central domain"/>
    <property type="match status" value="1"/>
</dbReference>
<evidence type="ECO:0000256" key="1">
    <source>
        <dbReference type="SAM" id="Phobius"/>
    </source>
</evidence>
<evidence type="ECO:0000313" key="2">
    <source>
        <dbReference type="EMBL" id="SDH47166.1"/>
    </source>
</evidence>
<dbReference type="InterPro" id="IPR011043">
    <property type="entry name" value="Gal_Oxase/kelch_b-propeller"/>
</dbReference>
<keyword evidence="1" id="KW-1133">Transmembrane helix</keyword>
<feature type="transmembrane region" description="Helical" evidence="1">
    <location>
        <begin position="544"/>
        <end position="563"/>
    </location>
</feature>
<keyword evidence="1" id="KW-0812">Transmembrane</keyword>
<name>A0A1G8CP20_BACOV</name>
<dbReference type="EMBL" id="FNDO01000006">
    <property type="protein sequence ID" value="SDH47166.1"/>
    <property type="molecule type" value="Genomic_DNA"/>
</dbReference>
<reference evidence="2 3" key="1">
    <citation type="submission" date="2016-10" db="EMBL/GenBank/DDBJ databases">
        <authorList>
            <person name="de Groot N.N."/>
        </authorList>
    </citation>
    <scope>NUCLEOTIDE SEQUENCE [LARGE SCALE GENOMIC DNA]</scope>
    <source>
        <strain evidence="2 3">NLAE-zl-C57</strain>
    </source>
</reference>
<organism evidence="2 3">
    <name type="scientific">Bacteroides ovatus</name>
    <dbReference type="NCBI Taxonomy" id="28116"/>
    <lineage>
        <taxon>Bacteria</taxon>
        <taxon>Pseudomonadati</taxon>
        <taxon>Bacteroidota</taxon>
        <taxon>Bacteroidia</taxon>
        <taxon>Bacteroidales</taxon>
        <taxon>Bacteroidaceae</taxon>
        <taxon>Bacteroides</taxon>
    </lineage>
</organism>
<dbReference type="GO" id="GO:0006355">
    <property type="term" value="P:regulation of DNA-templated transcription"/>
    <property type="evidence" value="ECO:0007669"/>
    <property type="project" value="TreeGrafter"/>
</dbReference>
<gene>
    <name evidence="2" type="ORF">SAMN05192582_100677</name>
</gene>
<dbReference type="InterPro" id="IPR051677">
    <property type="entry name" value="AfsR-DnrI-RedD_regulator"/>
</dbReference>
<sequence length="867" mass="100364">MRYRNRFGIMLLLLFWTINGWTVSRNYGLYFQSYSVPADQRTTLFLDDDKAFSFNENFTVTFQMQIRNKLNYGSIMGLHTGDGQDLFFALVGKEDSHLIPALIYKGKIIEIQTVVKHDEWFPVSIQIDKKQNTIGIRFNQKDTILTSPLPDIKSVAVRFGKLTGYETDIVAMNVKDVTIVQDRKQTRHWMLKNHNENICYDEIEGAIARANYPRWVLDQYTEWQEIYSGTTDQRFDIAFNERDALFYMVYPEKIVTLNALTGSTTEMKVEGGYPAIEYHNHLLYDTLSNQLISYFQTEQRVSYFSFDTRRWSLETKSAKMADDYNHARAYNPADSSYYFFGGYGFHHYHNRLCRLKVGDTRIEEVAYDTPIDPRFSASASVVDGKLYIFGGRGNEQGRQELGTVFYSELYAIDLKSGKTQLLWKKTPERKDELTSTSSSMIFNPEDHSFYTVSLKAGGSLWRIPMKAEEEWQAVGKPIANNLIHQDYDLSYYYSLAHQKMFVVMDKIMSDGQHRFFIYSIDTPLIQEADTLQRIEEAGDDKSDYYYMAGAVCLILCLCVVYYLRRKSAKSKAPMPEIPMSVLHEEPLTAKEEVVDDAGKEEVSLKETTVSEEEKVYFDRSRSTISLLGTFYVRDKEGRDTTASFTPLLKSFLSLLILHSQTEQKGIPVKLLNEILWMDKDELSVRNNRNVALRKLRVLLAEVGDINIIKESGFLRIEFGEDVFCDYQTVCNYMKDSKASADDNKQETYVRILELLLYGPLLQDLRFDWLDDFKADYSNVSIDWLDNLLAIEEEKRNVPMILRIADTMFLHDPLNEKALSAKCRILYASDKKGLAKKAYDNFAKEYKEMLGEEYKTPFGDLISREGVL</sequence>
<dbReference type="GO" id="GO:0003677">
    <property type="term" value="F:DNA binding"/>
    <property type="evidence" value="ECO:0007669"/>
    <property type="project" value="UniProtKB-KW"/>
</dbReference>
<dbReference type="Gene3D" id="2.120.10.80">
    <property type="entry name" value="Kelch-type beta propeller"/>
    <property type="match status" value="1"/>
</dbReference>
<dbReference type="PANTHER" id="PTHR35807">
    <property type="entry name" value="TRANSCRIPTIONAL REGULATOR REDD-RELATED"/>
    <property type="match status" value="1"/>
</dbReference>